<gene>
    <name evidence="3" type="ORF">J2S47_000223</name>
</gene>
<evidence type="ECO:0000259" key="2">
    <source>
        <dbReference type="SMART" id="SM00331"/>
    </source>
</evidence>
<accession>A0ABT9L7N5</accession>
<dbReference type="InterPro" id="IPR052016">
    <property type="entry name" value="Bact_Sigma-Reg"/>
</dbReference>
<dbReference type="PANTHER" id="PTHR43156">
    <property type="entry name" value="STAGE II SPORULATION PROTEIN E-RELATED"/>
    <property type="match status" value="1"/>
</dbReference>
<name>A0ABT9L7N5_STRGD</name>
<dbReference type="SMART" id="SM00331">
    <property type="entry name" value="PP2C_SIG"/>
    <property type="match status" value="1"/>
</dbReference>
<comment type="caution">
    <text evidence="3">The sequence shown here is derived from an EMBL/GenBank/DDBJ whole genome shotgun (WGS) entry which is preliminary data.</text>
</comment>
<organism evidence="3 4">
    <name type="scientific">Streptomyces griseoviridis</name>
    <dbReference type="NCBI Taxonomy" id="45398"/>
    <lineage>
        <taxon>Bacteria</taxon>
        <taxon>Bacillati</taxon>
        <taxon>Actinomycetota</taxon>
        <taxon>Actinomycetes</taxon>
        <taxon>Kitasatosporales</taxon>
        <taxon>Streptomycetaceae</taxon>
        <taxon>Streptomyces</taxon>
    </lineage>
</organism>
<dbReference type="SUPFAM" id="SSF81606">
    <property type="entry name" value="PP2C-like"/>
    <property type="match status" value="1"/>
</dbReference>
<reference evidence="3 4" key="1">
    <citation type="submission" date="2023-07" db="EMBL/GenBank/DDBJ databases">
        <title>Sequencing the genomes of 1000 actinobacteria strains.</title>
        <authorList>
            <person name="Klenk H.-P."/>
        </authorList>
    </citation>
    <scope>NUCLEOTIDE SEQUENCE [LARGE SCALE GENOMIC DNA]</scope>
    <source>
        <strain evidence="3 4">DSM 40229</strain>
    </source>
</reference>
<dbReference type="Gene3D" id="3.60.40.10">
    <property type="entry name" value="PPM-type phosphatase domain"/>
    <property type="match status" value="1"/>
</dbReference>
<dbReference type="Proteomes" id="UP001231675">
    <property type="component" value="Unassembled WGS sequence"/>
</dbReference>
<dbReference type="EMBL" id="JAURUD010000001">
    <property type="protein sequence ID" value="MDP9679721.1"/>
    <property type="molecule type" value="Genomic_DNA"/>
</dbReference>
<dbReference type="PANTHER" id="PTHR43156:SF2">
    <property type="entry name" value="STAGE II SPORULATION PROTEIN E"/>
    <property type="match status" value="1"/>
</dbReference>
<sequence length="403" mass="43840">MIDRGRTAQMLVDLIQVSHTANLEALPRLVADHLRSVDLHDGAMFVVDLQDRVMRQVTGRGLDAGEGGAELRVDGTLPGRAWQRVESLAESGSRQGRRRWWTPITDGVERLGVLRTDVAEDERPQRVLGEVASVLALLLLGKRSFSDSYARLVRSAPMNVAAEMQMNLMPPPAYAGHNVTVGAVLEPAYDLGGDAFDFALAGSTLHLAVFDAMGHDTAAGITANVAVAACRNARRQGATLAEASRAVERTLLEQFGTKRYVTGILASLDTESGVLTWVNRGHHLPLLIRGRRVSTPLSCPPAGPMGTGLGLPVTVCRDQLEPGDRVVLYTDGVVEARDAHGEEFGKDRFIDYVQRHHSGGFTLHETLRRLMRAVLDHHAGRMDDDATVLLAEWRGGHQDDLVP</sequence>
<evidence type="ECO:0000256" key="1">
    <source>
        <dbReference type="ARBA" id="ARBA00022801"/>
    </source>
</evidence>
<keyword evidence="4" id="KW-1185">Reference proteome</keyword>
<evidence type="ECO:0000313" key="3">
    <source>
        <dbReference type="EMBL" id="MDP9679721.1"/>
    </source>
</evidence>
<dbReference type="InterPro" id="IPR001932">
    <property type="entry name" value="PPM-type_phosphatase-like_dom"/>
</dbReference>
<dbReference type="Pfam" id="PF07228">
    <property type="entry name" value="SpoIIE"/>
    <property type="match status" value="1"/>
</dbReference>
<keyword evidence="1" id="KW-0378">Hydrolase</keyword>
<feature type="domain" description="PPM-type phosphatase" evidence="2">
    <location>
        <begin position="176"/>
        <end position="393"/>
    </location>
</feature>
<protein>
    <submittedName>
        <fullName evidence="3">Serine phosphatase RsbU (Regulator of sigma subunit)</fullName>
    </submittedName>
</protein>
<dbReference type="InterPro" id="IPR036457">
    <property type="entry name" value="PPM-type-like_dom_sf"/>
</dbReference>
<evidence type="ECO:0000313" key="4">
    <source>
        <dbReference type="Proteomes" id="UP001231675"/>
    </source>
</evidence>
<proteinExistence type="predicted"/>